<gene>
    <name evidence="1" type="ORF">SAMN05443248_3574</name>
</gene>
<reference evidence="1 2" key="1">
    <citation type="submission" date="2016-11" db="EMBL/GenBank/DDBJ databases">
        <authorList>
            <person name="Jaros S."/>
            <person name="Januszkiewicz K."/>
            <person name="Wedrychowicz H."/>
        </authorList>
    </citation>
    <scope>NUCLEOTIDE SEQUENCE [LARGE SCALE GENOMIC DNA]</scope>
    <source>
        <strain evidence="1 2">GAS138</strain>
    </source>
</reference>
<protein>
    <submittedName>
        <fullName evidence="1">Uncharacterized protein</fullName>
    </submittedName>
</protein>
<dbReference type="EMBL" id="LT670817">
    <property type="protein sequence ID" value="SHH06985.1"/>
    <property type="molecule type" value="Genomic_DNA"/>
</dbReference>
<proteinExistence type="predicted"/>
<name>A0A1M5PYM2_9BRAD</name>
<dbReference type="OrthoDB" id="3176965at2"/>
<dbReference type="AlphaFoldDB" id="A0A1M5PYM2"/>
<evidence type="ECO:0000313" key="2">
    <source>
        <dbReference type="Proteomes" id="UP000189796"/>
    </source>
</evidence>
<evidence type="ECO:0000313" key="1">
    <source>
        <dbReference type="EMBL" id="SHH06985.1"/>
    </source>
</evidence>
<accession>A0A1M5PYM2</accession>
<organism evidence="1 2">
    <name type="scientific">Bradyrhizobium erythrophlei</name>
    <dbReference type="NCBI Taxonomy" id="1437360"/>
    <lineage>
        <taxon>Bacteria</taxon>
        <taxon>Pseudomonadati</taxon>
        <taxon>Pseudomonadota</taxon>
        <taxon>Alphaproteobacteria</taxon>
        <taxon>Hyphomicrobiales</taxon>
        <taxon>Nitrobacteraceae</taxon>
        <taxon>Bradyrhizobium</taxon>
    </lineage>
</organism>
<sequence length="434" mass="48936">MSYQITLRSSAERESLINSAIAASRQTREFYDFRSQRTELPFVRLPENALVYRMENFRTFIDQKEYVRRENKPAGFFGTGQETESVQQLQHEILAKLSRKGVADSVVPIINVLKTDKQREPLLISFRGVVVNGNRRLAGMRELLFEDPQTFGVFSHVDCLVLPQDATPDEIVDIEAALQAKPETRLDYDWIGECQLIARLLETHKNIETVALRLDRKEAEIKNYLAALTEANLYLRDWAKAEGEYSRVVDAFQLFKDLPSNVEGKSASLAEASRAIAWSLFDKRSDLKERLYAFNVTFGAKAADVLDRVANNLNMPLQEKAKPADDGSFDVDFESDGKDYEPLIQALKNPKTKEEATETLLDVCRGILETERELKGGNSALKAVTQINARLKDVDIGASDPNTHAAIEKQLLEILSRTTGLRTILQKLRGPDIG</sequence>
<dbReference type="RefSeq" id="WP_154072307.1">
    <property type="nucleotide sequence ID" value="NZ_LT670817.1"/>
</dbReference>
<dbReference type="Proteomes" id="UP000189796">
    <property type="component" value="Chromosome I"/>
</dbReference>